<organism evidence="2 3">
    <name type="scientific">Staphylococcus felis</name>
    <dbReference type="NCBI Taxonomy" id="46127"/>
    <lineage>
        <taxon>Bacteria</taxon>
        <taxon>Bacillati</taxon>
        <taxon>Bacillota</taxon>
        <taxon>Bacilli</taxon>
        <taxon>Bacillales</taxon>
        <taxon>Staphylococcaceae</taxon>
        <taxon>Staphylococcus</taxon>
    </lineage>
</organism>
<name>A0A3E0ISN0_9STAP</name>
<keyword evidence="1" id="KW-0812">Transmembrane</keyword>
<keyword evidence="1" id="KW-1133">Transmembrane helix</keyword>
<evidence type="ECO:0000313" key="2">
    <source>
        <dbReference type="EMBL" id="REI00700.1"/>
    </source>
</evidence>
<dbReference type="RefSeq" id="WP_116093551.1">
    <property type="nucleotide sequence ID" value="NZ_JBBEFH010000008.1"/>
</dbReference>
<dbReference type="SUPFAM" id="SSF159121">
    <property type="entry name" value="BC4932-like"/>
    <property type="match status" value="1"/>
</dbReference>
<dbReference type="AlphaFoldDB" id="A0A3E0ISN0"/>
<accession>A0A3E0ISN0</accession>
<sequence>MKKRYITVFGILVVSVVAYLIISMVHLNEKEIYYGKIQSEDGIVKKLVSEDGHIKHHYKLTTMNVDKVDPDQFVKVTLTDAGGVILDESLISKSQIPKKLKNKF</sequence>
<keyword evidence="1" id="KW-0472">Membrane</keyword>
<reference evidence="2 3" key="1">
    <citation type="journal article" date="2018" name="Vet. Microbiol.">
        <title>Characterisation of Staphylococcus felis isolated from cats using whole genome sequencing.</title>
        <authorList>
            <person name="Worthing K."/>
            <person name="Pang S."/>
            <person name="Trott D.J."/>
            <person name="Abraham S."/>
            <person name="Coombs G.W."/>
            <person name="Jordan D."/>
            <person name="McIntyre L."/>
            <person name="Davies M.R."/>
            <person name="Norris J."/>
        </authorList>
    </citation>
    <scope>NUCLEOTIDE SEQUENCE [LARGE SCALE GENOMIC DNA]</scope>
    <source>
        <strain evidence="2 3">F9</strain>
    </source>
</reference>
<gene>
    <name evidence="2" type="ORF">DOS83_01020</name>
</gene>
<comment type="caution">
    <text evidence="2">The sequence shown here is derived from an EMBL/GenBank/DDBJ whole genome shotgun (WGS) entry which is preliminary data.</text>
</comment>
<dbReference type="EMBL" id="QKXQ01000045">
    <property type="protein sequence ID" value="REI00700.1"/>
    <property type="molecule type" value="Genomic_DNA"/>
</dbReference>
<evidence type="ECO:0008006" key="4">
    <source>
        <dbReference type="Google" id="ProtNLM"/>
    </source>
</evidence>
<evidence type="ECO:0000313" key="3">
    <source>
        <dbReference type="Proteomes" id="UP000256562"/>
    </source>
</evidence>
<evidence type="ECO:0000256" key="1">
    <source>
        <dbReference type="SAM" id="Phobius"/>
    </source>
</evidence>
<dbReference type="Proteomes" id="UP000256562">
    <property type="component" value="Unassembled WGS sequence"/>
</dbReference>
<proteinExistence type="predicted"/>
<dbReference type="InterPro" id="IPR036166">
    <property type="entry name" value="YxeA-like_sf"/>
</dbReference>
<protein>
    <recommendedName>
        <fullName evidence="4">DUF1093 domain-containing protein</fullName>
    </recommendedName>
</protein>
<feature type="transmembrane region" description="Helical" evidence="1">
    <location>
        <begin position="6"/>
        <end position="27"/>
    </location>
</feature>